<accession>A0A344TTI9</accession>
<gene>
    <name evidence="1" type="ORF">DR864_29290</name>
</gene>
<keyword evidence="1" id="KW-0614">Plasmid</keyword>
<proteinExistence type="predicted"/>
<dbReference type="Gene3D" id="1.10.10.60">
    <property type="entry name" value="Homeodomain-like"/>
    <property type="match status" value="1"/>
</dbReference>
<dbReference type="Proteomes" id="UP000251993">
    <property type="component" value="Plasmid unnamed4"/>
</dbReference>
<sequence length="96" mass="11379">MTTCESPHSLKVKELQSKSYSIRKIATTLKMSRRTVARYRNRIEFVPKSSRKRSNILDFEAHLQQRWQERQQSAKALYEKINDKGFPILKLPSITR</sequence>
<dbReference type="OrthoDB" id="3238779at2"/>
<geneLocation type="plasmid" evidence="1 2">
    <name>unnamed4</name>
</geneLocation>
<evidence type="ECO:0000313" key="1">
    <source>
        <dbReference type="EMBL" id="AXE21960.1"/>
    </source>
</evidence>
<organism evidence="1 2">
    <name type="scientific">Runella rosea</name>
    <dbReference type="NCBI Taxonomy" id="2259595"/>
    <lineage>
        <taxon>Bacteria</taxon>
        <taxon>Pseudomonadati</taxon>
        <taxon>Bacteroidota</taxon>
        <taxon>Cytophagia</taxon>
        <taxon>Cytophagales</taxon>
        <taxon>Spirosomataceae</taxon>
        <taxon>Runella</taxon>
    </lineage>
</organism>
<protein>
    <recommendedName>
        <fullName evidence="3">Homeodomain-like domain-containing protein</fullName>
    </recommendedName>
</protein>
<dbReference type="KEGG" id="run:DR864_29290"/>
<dbReference type="EMBL" id="CP030854">
    <property type="protein sequence ID" value="AXE21960.1"/>
    <property type="molecule type" value="Genomic_DNA"/>
</dbReference>
<dbReference type="AlphaFoldDB" id="A0A344TTI9"/>
<keyword evidence="2" id="KW-1185">Reference proteome</keyword>
<evidence type="ECO:0000313" key="2">
    <source>
        <dbReference type="Proteomes" id="UP000251993"/>
    </source>
</evidence>
<name>A0A344TTI9_9BACT</name>
<evidence type="ECO:0008006" key="3">
    <source>
        <dbReference type="Google" id="ProtNLM"/>
    </source>
</evidence>
<reference evidence="1 2" key="1">
    <citation type="submission" date="2018-07" db="EMBL/GenBank/DDBJ databases">
        <title>Genome sequencing of Runella.</title>
        <authorList>
            <person name="Baek M.-G."/>
            <person name="Yi H."/>
        </authorList>
    </citation>
    <scope>NUCLEOTIDE SEQUENCE [LARGE SCALE GENOMIC DNA]</scope>
    <source>
        <strain evidence="1 2">HYN0085</strain>
        <plasmid evidence="1 2">unnamed4</plasmid>
    </source>
</reference>